<feature type="transmembrane region" description="Helical" evidence="1">
    <location>
        <begin position="141"/>
        <end position="162"/>
    </location>
</feature>
<dbReference type="Proteomes" id="UP000176923">
    <property type="component" value="Unassembled WGS sequence"/>
</dbReference>
<feature type="transmembrane region" description="Helical" evidence="1">
    <location>
        <begin position="372"/>
        <end position="392"/>
    </location>
</feature>
<evidence type="ECO:0008006" key="4">
    <source>
        <dbReference type="Google" id="ProtNLM"/>
    </source>
</evidence>
<keyword evidence="1" id="KW-0472">Membrane</keyword>
<feature type="transmembrane region" description="Helical" evidence="1">
    <location>
        <begin position="340"/>
        <end position="360"/>
    </location>
</feature>
<dbReference type="STRING" id="1798382.A3D77_00390"/>
<dbReference type="EMBL" id="MFJL01000039">
    <property type="protein sequence ID" value="OGG13170.1"/>
    <property type="molecule type" value="Genomic_DNA"/>
</dbReference>
<dbReference type="AlphaFoldDB" id="A0A1F5ZL15"/>
<feature type="transmembrane region" description="Helical" evidence="1">
    <location>
        <begin position="12"/>
        <end position="33"/>
    </location>
</feature>
<name>A0A1F5ZL15_9BACT</name>
<comment type="caution">
    <text evidence="2">The sequence shown here is derived from an EMBL/GenBank/DDBJ whole genome shotgun (WGS) entry which is preliminary data.</text>
</comment>
<gene>
    <name evidence="2" type="ORF">A3D77_00390</name>
</gene>
<protein>
    <recommendedName>
        <fullName evidence="4">Glycosyltransferase RgtA/B/C/D-like domain-containing protein</fullName>
    </recommendedName>
</protein>
<feature type="transmembrane region" description="Helical" evidence="1">
    <location>
        <begin position="293"/>
        <end position="310"/>
    </location>
</feature>
<reference evidence="2 3" key="1">
    <citation type="journal article" date="2016" name="Nat. Commun.">
        <title>Thousands of microbial genomes shed light on interconnected biogeochemical processes in an aquifer system.</title>
        <authorList>
            <person name="Anantharaman K."/>
            <person name="Brown C.T."/>
            <person name="Hug L.A."/>
            <person name="Sharon I."/>
            <person name="Castelle C.J."/>
            <person name="Probst A.J."/>
            <person name="Thomas B.C."/>
            <person name="Singh A."/>
            <person name="Wilkins M.J."/>
            <person name="Karaoz U."/>
            <person name="Brodie E.L."/>
            <person name="Williams K.H."/>
            <person name="Hubbard S.S."/>
            <person name="Banfield J.F."/>
        </authorList>
    </citation>
    <scope>NUCLEOTIDE SEQUENCE [LARGE SCALE GENOMIC DNA]</scope>
</reference>
<evidence type="ECO:0000256" key="1">
    <source>
        <dbReference type="SAM" id="Phobius"/>
    </source>
</evidence>
<feature type="transmembrane region" description="Helical" evidence="1">
    <location>
        <begin position="210"/>
        <end position="231"/>
    </location>
</feature>
<keyword evidence="1" id="KW-1133">Transmembrane helix</keyword>
<feature type="transmembrane region" description="Helical" evidence="1">
    <location>
        <begin position="317"/>
        <end position="334"/>
    </location>
</feature>
<feature type="transmembrane region" description="Helical" evidence="1">
    <location>
        <begin position="168"/>
        <end position="198"/>
    </location>
</feature>
<feature type="transmembrane region" description="Helical" evidence="1">
    <location>
        <begin position="93"/>
        <end position="112"/>
    </location>
</feature>
<evidence type="ECO:0000313" key="2">
    <source>
        <dbReference type="EMBL" id="OGG13170.1"/>
    </source>
</evidence>
<sequence>MNKKSVSPHLEGGGYGIFFAILAILVRLAFWIYTDRVWEDALITVLNSENAVGGLGLTHYNIGQPPIHGFTSPISVLIPLIGDSIHVGFGLSLLKIVSLMLGGIAVIYMTLFAIHPKINLPVPLAVLLMGYAAFEPQQISFGMAGLETQIATTVVLAFLYYVMVWRPLAIGLSLGIAVLTRPEFILLVPILAAVSYFRRKNIARGEIIKTFVPALVIYLPWIIFTTLYYGSPVPNSIPAKMIGYGLWITNPDMSLFSKIASAFLLSKNTLFTYLSPAFAGHGTGYAPMFDKHLISMTMTFFALVEVLVIFKRREIHLLGYALFLLFYSFFYLFVTPALFSWYPVPFSAVVVILSVLGIQFVYRRFHFRSLKLLWAGSLIYISIFIAMIPLTFEAQRGIQKDIEDKVRKQIGLYLQTVMRMDESVGTESLGYIGYYSRRTVFDWPGLGNRQVAEYAKTLPRSQRNMQNMWKHFKPDYLVVRPSEYEKLKIKNGEDNFIDKNYVLVKTFEADPAKVKQIPYYWMNIDTKFLVFRKITKI</sequence>
<organism evidence="2 3">
    <name type="scientific">Candidatus Gottesmanbacteria bacterium RIFCSPHIGHO2_02_FULL_39_11</name>
    <dbReference type="NCBI Taxonomy" id="1798382"/>
    <lineage>
        <taxon>Bacteria</taxon>
        <taxon>Candidatus Gottesmaniibacteriota</taxon>
    </lineage>
</organism>
<proteinExistence type="predicted"/>
<accession>A0A1F5ZL15</accession>
<keyword evidence="1" id="KW-0812">Transmembrane</keyword>
<evidence type="ECO:0000313" key="3">
    <source>
        <dbReference type="Proteomes" id="UP000176923"/>
    </source>
</evidence>